<accession>A0A368XWM6</accession>
<dbReference type="EMBL" id="QPJK01000005">
    <property type="protein sequence ID" value="RCW70434.1"/>
    <property type="molecule type" value="Genomic_DNA"/>
</dbReference>
<comment type="caution">
    <text evidence="1">The sequence shown here is derived from an EMBL/GenBank/DDBJ whole genome shotgun (WGS) entry which is preliminary data.</text>
</comment>
<reference evidence="1 2" key="1">
    <citation type="submission" date="2018-07" db="EMBL/GenBank/DDBJ databases">
        <title>Genomic Encyclopedia of Type Strains, Phase IV (KMG-IV): sequencing the most valuable type-strain genomes for metagenomic binning, comparative biology and taxonomic classification.</title>
        <authorList>
            <person name="Goeker M."/>
        </authorList>
    </citation>
    <scope>NUCLEOTIDE SEQUENCE [LARGE SCALE GENOMIC DNA]</scope>
    <source>
        <strain evidence="1 2">DSM 21634</strain>
    </source>
</reference>
<gene>
    <name evidence="1" type="ORF">DES41_105377</name>
</gene>
<dbReference type="RefSeq" id="WP_281277219.1">
    <property type="nucleotide sequence ID" value="NZ_QPJK01000005.1"/>
</dbReference>
<name>A0A368XWM6_9BURK</name>
<dbReference type="Proteomes" id="UP000252884">
    <property type="component" value="Unassembled WGS sequence"/>
</dbReference>
<protein>
    <submittedName>
        <fullName evidence="1">Uncharacterized protein</fullName>
    </submittedName>
</protein>
<sequence>MANDRLILLQPGFSRSASFRERQSGARRVCGTTGRLAAARPE</sequence>
<keyword evidence="2" id="KW-1185">Reference proteome</keyword>
<dbReference type="AlphaFoldDB" id="A0A368XWM6"/>
<organism evidence="1 2">
    <name type="scientific">Pseudorhodoferax soli</name>
    <dbReference type="NCBI Taxonomy" id="545864"/>
    <lineage>
        <taxon>Bacteria</taxon>
        <taxon>Pseudomonadati</taxon>
        <taxon>Pseudomonadota</taxon>
        <taxon>Betaproteobacteria</taxon>
        <taxon>Burkholderiales</taxon>
        <taxon>Comamonadaceae</taxon>
    </lineage>
</organism>
<proteinExistence type="predicted"/>
<evidence type="ECO:0000313" key="1">
    <source>
        <dbReference type="EMBL" id="RCW70434.1"/>
    </source>
</evidence>
<evidence type="ECO:0000313" key="2">
    <source>
        <dbReference type="Proteomes" id="UP000252884"/>
    </source>
</evidence>